<name>A0A5B7HXJ0_PORTR</name>
<protein>
    <submittedName>
        <fullName evidence="2">Uncharacterized protein</fullName>
    </submittedName>
</protein>
<dbReference type="Proteomes" id="UP000324222">
    <property type="component" value="Unassembled WGS sequence"/>
</dbReference>
<evidence type="ECO:0000256" key="1">
    <source>
        <dbReference type="SAM" id="SignalP"/>
    </source>
</evidence>
<gene>
    <name evidence="2" type="ORF">E2C01_067736</name>
</gene>
<sequence>MDRPLFLCLVATSLPFPLCQVAHVTPRLTHVPAAVGRPGMAGQERKKPGRDAYRPEKRLKELRFYPFRDNRHGGFEVHVGIGLLSRVPPSILPVCGALDSGFWTLHSHRVPAASRQPQVRQGERVYEGKK</sequence>
<proteinExistence type="predicted"/>
<reference evidence="2 3" key="1">
    <citation type="submission" date="2019-05" db="EMBL/GenBank/DDBJ databases">
        <title>Another draft genome of Portunus trituberculatus and its Hox gene families provides insights of decapod evolution.</title>
        <authorList>
            <person name="Jeong J.-H."/>
            <person name="Song I."/>
            <person name="Kim S."/>
            <person name="Choi T."/>
            <person name="Kim D."/>
            <person name="Ryu S."/>
            <person name="Kim W."/>
        </authorList>
    </citation>
    <scope>NUCLEOTIDE SEQUENCE [LARGE SCALE GENOMIC DNA]</scope>
    <source>
        <tissue evidence="2">Muscle</tissue>
    </source>
</reference>
<feature type="chain" id="PRO_5022725258" evidence="1">
    <location>
        <begin position="22"/>
        <end position="130"/>
    </location>
</feature>
<organism evidence="2 3">
    <name type="scientific">Portunus trituberculatus</name>
    <name type="common">Swimming crab</name>
    <name type="synonym">Neptunus trituberculatus</name>
    <dbReference type="NCBI Taxonomy" id="210409"/>
    <lineage>
        <taxon>Eukaryota</taxon>
        <taxon>Metazoa</taxon>
        <taxon>Ecdysozoa</taxon>
        <taxon>Arthropoda</taxon>
        <taxon>Crustacea</taxon>
        <taxon>Multicrustacea</taxon>
        <taxon>Malacostraca</taxon>
        <taxon>Eumalacostraca</taxon>
        <taxon>Eucarida</taxon>
        <taxon>Decapoda</taxon>
        <taxon>Pleocyemata</taxon>
        <taxon>Brachyura</taxon>
        <taxon>Eubrachyura</taxon>
        <taxon>Portunoidea</taxon>
        <taxon>Portunidae</taxon>
        <taxon>Portuninae</taxon>
        <taxon>Portunus</taxon>
    </lineage>
</organism>
<keyword evidence="3" id="KW-1185">Reference proteome</keyword>
<dbReference type="EMBL" id="VSRR010036717">
    <property type="protein sequence ID" value="MPC73408.1"/>
    <property type="molecule type" value="Genomic_DNA"/>
</dbReference>
<evidence type="ECO:0000313" key="2">
    <source>
        <dbReference type="EMBL" id="MPC73408.1"/>
    </source>
</evidence>
<keyword evidence="1" id="KW-0732">Signal</keyword>
<evidence type="ECO:0000313" key="3">
    <source>
        <dbReference type="Proteomes" id="UP000324222"/>
    </source>
</evidence>
<accession>A0A5B7HXJ0</accession>
<feature type="signal peptide" evidence="1">
    <location>
        <begin position="1"/>
        <end position="21"/>
    </location>
</feature>
<comment type="caution">
    <text evidence="2">The sequence shown here is derived from an EMBL/GenBank/DDBJ whole genome shotgun (WGS) entry which is preliminary data.</text>
</comment>
<dbReference type="AlphaFoldDB" id="A0A5B7HXJ0"/>